<dbReference type="Pfam" id="PF00231">
    <property type="entry name" value="ATP-synt"/>
    <property type="match status" value="1"/>
</dbReference>
<evidence type="ECO:0000313" key="11">
    <source>
        <dbReference type="EMBL" id="OGK28213.1"/>
    </source>
</evidence>
<evidence type="ECO:0000256" key="5">
    <source>
        <dbReference type="ARBA" id="ARBA00022781"/>
    </source>
</evidence>
<keyword evidence="4 10" id="KW-0813">Transport</keyword>
<keyword evidence="5 10" id="KW-0375">Hydrogen ion transport</keyword>
<dbReference type="STRING" id="1802040.A3C28_05080"/>
<dbReference type="PANTHER" id="PTHR11693:SF22">
    <property type="entry name" value="ATP SYNTHASE SUBUNIT GAMMA, MITOCHONDRIAL"/>
    <property type="match status" value="1"/>
</dbReference>
<evidence type="ECO:0000256" key="3">
    <source>
        <dbReference type="ARBA" id="ARBA00007681"/>
    </source>
</evidence>
<comment type="similarity">
    <text evidence="3 10">Belongs to the ATPase gamma chain family.</text>
</comment>
<evidence type="ECO:0000256" key="4">
    <source>
        <dbReference type="ARBA" id="ARBA00022448"/>
    </source>
</evidence>
<dbReference type="PANTHER" id="PTHR11693">
    <property type="entry name" value="ATP SYNTHASE GAMMA CHAIN"/>
    <property type="match status" value="1"/>
</dbReference>
<dbReference type="PRINTS" id="PR00126">
    <property type="entry name" value="ATPASEGAMMA"/>
</dbReference>
<dbReference type="NCBIfam" id="TIGR01146">
    <property type="entry name" value="ATPsyn_F1gamma"/>
    <property type="match status" value="1"/>
</dbReference>
<dbReference type="InterPro" id="IPR035968">
    <property type="entry name" value="ATP_synth_F1_ATPase_gsu"/>
</dbReference>
<dbReference type="AlphaFoldDB" id="A0A1F7HAY6"/>
<reference evidence="11 12" key="1">
    <citation type="journal article" date="2016" name="Nat. Commun.">
        <title>Thousands of microbial genomes shed light on interconnected biogeochemical processes in an aquifer system.</title>
        <authorList>
            <person name="Anantharaman K."/>
            <person name="Brown C.T."/>
            <person name="Hug L.A."/>
            <person name="Sharon I."/>
            <person name="Castelle C.J."/>
            <person name="Probst A.J."/>
            <person name="Thomas B.C."/>
            <person name="Singh A."/>
            <person name="Wilkins M.J."/>
            <person name="Karaoz U."/>
            <person name="Brodie E.L."/>
            <person name="Williams K.H."/>
            <person name="Hubbard S.S."/>
            <person name="Banfield J.F."/>
        </authorList>
    </citation>
    <scope>NUCLEOTIDE SEQUENCE [LARGE SCALE GENOMIC DNA]</scope>
</reference>
<gene>
    <name evidence="10" type="primary">atpG</name>
    <name evidence="11" type="ORF">A3C28_05080</name>
</gene>
<evidence type="ECO:0000313" key="12">
    <source>
        <dbReference type="Proteomes" id="UP000178597"/>
    </source>
</evidence>
<dbReference type="CDD" id="cd12151">
    <property type="entry name" value="F1-ATPase_gamma"/>
    <property type="match status" value="1"/>
</dbReference>
<comment type="caution">
    <text evidence="11">The sequence shown here is derived from an EMBL/GenBank/DDBJ whole genome shotgun (WGS) entry which is preliminary data.</text>
</comment>
<dbReference type="GO" id="GO:0046933">
    <property type="term" value="F:proton-transporting ATP synthase activity, rotational mechanism"/>
    <property type="evidence" value="ECO:0007669"/>
    <property type="project" value="UniProtKB-UniRule"/>
</dbReference>
<comment type="subunit">
    <text evidence="10">F-type ATPases have 2 components, CF(1) - the catalytic core - and CF(0) - the membrane proton channel. CF(1) has five subunits: alpha(3), beta(3), gamma(1), delta(1), epsilon(1). CF(0) has three main subunits: a, b and c.</text>
</comment>
<dbReference type="SUPFAM" id="SSF52943">
    <property type="entry name" value="ATP synthase (F1-ATPase), gamma subunit"/>
    <property type="match status" value="1"/>
</dbReference>
<dbReference type="InterPro" id="IPR000131">
    <property type="entry name" value="ATP_synth_F1_gsu"/>
</dbReference>
<evidence type="ECO:0000256" key="10">
    <source>
        <dbReference type="HAMAP-Rule" id="MF_00815"/>
    </source>
</evidence>
<name>A0A1F7HAY6_9BACT</name>
<comment type="function">
    <text evidence="1 10">Produces ATP from ADP in the presence of a proton gradient across the membrane. The gamma chain is believed to be important in regulating ATPase activity and the flow of protons through the CF(0) complex.</text>
</comment>
<accession>A0A1F7HAY6</accession>
<dbReference type="Gene3D" id="3.40.1380.10">
    <property type="match status" value="1"/>
</dbReference>
<dbReference type="GO" id="GO:0045259">
    <property type="term" value="C:proton-transporting ATP synthase complex"/>
    <property type="evidence" value="ECO:0007669"/>
    <property type="project" value="UniProtKB-KW"/>
</dbReference>
<dbReference type="Gene3D" id="1.10.287.80">
    <property type="entry name" value="ATP synthase, gamma subunit, helix hairpin domain"/>
    <property type="match status" value="1"/>
</dbReference>
<evidence type="ECO:0000256" key="6">
    <source>
        <dbReference type="ARBA" id="ARBA00023065"/>
    </source>
</evidence>
<keyword evidence="9 10" id="KW-0066">ATP synthesis</keyword>
<evidence type="ECO:0000256" key="8">
    <source>
        <dbReference type="ARBA" id="ARBA00023196"/>
    </source>
</evidence>
<dbReference type="Proteomes" id="UP000178597">
    <property type="component" value="Unassembled WGS sequence"/>
</dbReference>
<evidence type="ECO:0000256" key="2">
    <source>
        <dbReference type="ARBA" id="ARBA00004170"/>
    </source>
</evidence>
<proteinExistence type="inferred from homology"/>
<dbReference type="GO" id="GO:0005886">
    <property type="term" value="C:plasma membrane"/>
    <property type="evidence" value="ECO:0007669"/>
    <property type="project" value="UniProtKB-SubCell"/>
</dbReference>
<keyword evidence="6 10" id="KW-0406">Ion transport</keyword>
<dbReference type="GO" id="GO:0042777">
    <property type="term" value="P:proton motive force-driven plasma membrane ATP synthesis"/>
    <property type="evidence" value="ECO:0007669"/>
    <property type="project" value="UniProtKB-UniRule"/>
</dbReference>
<comment type="subcellular location">
    <subcellularLocation>
        <location evidence="10">Cell membrane</location>
        <topology evidence="10">Peripheral membrane protein</topology>
    </subcellularLocation>
    <subcellularLocation>
        <location evidence="2">Membrane</location>
        <topology evidence="2">Peripheral membrane protein</topology>
    </subcellularLocation>
</comment>
<dbReference type="HAMAP" id="MF_00815">
    <property type="entry name" value="ATP_synth_gamma_bact"/>
    <property type="match status" value="1"/>
</dbReference>
<keyword evidence="10" id="KW-1003">Cell membrane</keyword>
<keyword evidence="7 10" id="KW-0472">Membrane</keyword>
<keyword evidence="8 10" id="KW-0139">CF(1)</keyword>
<sequence length="284" mass="31901">MNLRQVRKKTKSIRNVKKITKAMQLVSAIKMKKAQAMETEGRPYRDTLTSVIERLLPGVDESSSSLLNESLGDTNKSLVIFVSSNKGLAGSFHVNLFRFIAKNDTDFAKTDFITVGTKGSQFVSRMGGKVLADFSKGRFLNEVSAIFSLALEKFLAGEYKRISILYNKYISAFRSEPTEETLLPMRWNDRKDAERALKLEYTIEPSPQEIIEPLIKSYLEEKVRGALVSSDAVEHASRMLAMKNATDNATDIIYNLTLIGNKLRQEKITNELLDMITAKESVGT</sequence>
<protein>
    <recommendedName>
        <fullName evidence="10">ATP synthase gamma chain</fullName>
    </recommendedName>
    <alternativeName>
        <fullName evidence="10">ATP synthase F1 sector gamma subunit</fullName>
    </alternativeName>
    <alternativeName>
        <fullName evidence="10">F-ATPase gamma subunit</fullName>
    </alternativeName>
</protein>
<organism evidence="11 12">
    <name type="scientific">Candidatus Roizmanbacteria bacterium RIFCSPHIGHO2_02_FULL_39_9</name>
    <dbReference type="NCBI Taxonomy" id="1802040"/>
    <lineage>
        <taxon>Bacteria</taxon>
        <taxon>Candidatus Roizmaniibacteriota</taxon>
    </lineage>
</organism>
<dbReference type="GO" id="GO:0005524">
    <property type="term" value="F:ATP binding"/>
    <property type="evidence" value="ECO:0007669"/>
    <property type="project" value="UniProtKB-UniRule"/>
</dbReference>
<evidence type="ECO:0000256" key="1">
    <source>
        <dbReference type="ARBA" id="ARBA00003456"/>
    </source>
</evidence>
<evidence type="ECO:0000256" key="9">
    <source>
        <dbReference type="ARBA" id="ARBA00023310"/>
    </source>
</evidence>
<evidence type="ECO:0000256" key="7">
    <source>
        <dbReference type="ARBA" id="ARBA00023136"/>
    </source>
</evidence>
<dbReference type="EMBL" id="MFZP01000007">
    <property type="protein sequence ID" value="OGK28213.1"/>
    <property type="molecule type" value="Genomic_DNA"/>
</dbReference>